<reference evidence="5 6" key="1">
    <citation type="submission" date="2021-01" db="EMBL/GenBank/DDBJ databases">
        <title>Whole genome shotgun sequence of Planobispora siamensis NBRC 107568.</title>
        <authorList>
            <person name="Komaki H."/>
            <person name="Tamura T."/>
        </authorList>
    </citation>
    <scope>NUCLEOTIDE SEQUENCE [LARGE SCALE GENOMIC DNA]</scope>
    <source>
        <strain evidence="5 6">NBRC 107568</strain>
    </source>
</reference>
<evidence type="ECO:0000313" key="5">
    <source>
        <dbReference type="EMBL" id="GIH93921.1"/>
    </source>
</evidence>
<evidence type="ECO:0000256" key="1">
    <source>
        <dbReference type="ARBA" id="ARBA00023015"/>
    </source>
</evidence>
<dbReference type="InterPro" id="IPR000524">
    <property type="entry name" value="Tscrpt_reg_HTH_GntR"/>
</dbReference>
<dbReference type="Gene3D" id="1.10.10.10">
    <property type="entry name" value="Winged helix-like DNA-binding domain superfamily/Winged helix DNA-binding domain"/>
    <property type="match status" value="1"/>
</dbReference>
<dbReference type="SMART" id="SM00866">
    <property type="entry name" value="UTRA"/>
    <property type="match status" value="1"/>
</dbReference>
<gene>
    <name evidence="5" type="ORF">Psi01_45510</name>
</gene>
<proteinExistence type="predicted"/>
<dbReference type="Pfam" id="PF00392">
    <property type="entry name" value="GntR"/>
    <property type="match status" value="1"/>
</dbReference>
<keyword evidence="2" id="KW-0238">DNA-binding</keyword>
<dbReference type="InterPro" id="IPR036388">
    <property type="entry name" value="WH-like_DNA-bd_sf"/>
</dbReference>
<protein>
    <recommendedName>
        <fullName evidence="4">HTH gntR-type domain-containing protein</fullName>
    </recommendedName>
</protein>
<keyword evidence="3" id="KW-0804">Transcription</keyword>
<dbReference type="AlphaFoldDB" id="A0A8J3SJV2"/>
<dbReference type="InterPro" id="IPR036390">
    <property type="entry name" value="WH_DNA-bd_sf"/>
</dbReference>
<name>A0A8J3SJV2_9ACTN</name>
<dbReference type="InterPro" id="IPR011663">
    <property type="entry name" value="UTRA"/>
</dbReference>
<evidence type="ECO:0000313" key="6">
    <source>
        <dbReference type="Proteomes" id="UP000619788"/>
    </source>
</evidence>
<dbReference type="SMART" id="SM00345">
    <property type="entry name" value="HTH_GNTR"/>
    <property type="match status" value="1"/>
</dbReference>
<dbReference type="Proteomes" id="UP000619788">
    <property type="component" value="Unassembled WGS sequence"/>
</dbReference>
<dbReference type="PANTHER" id="PTHR44846">
    <property type="entry name" value="MANNOSYL-D-GLYCERATE TRANSPORT/METABOLISM SYSTEM REPRESSOR MNGR-RELATED"/>
    <property type="match status" value="1"/>
</dbReference>
<organism evidence="5 6">
    <name type="scientific">Planobispora siamensis</name>
    <dbReference type="NCBI Taxonomy" id="936338"/>
    <lineage>
        <taxon>Bacteria</taxon>
        <taxon>Bacillati</taxon>
        <taxon>Actinomycetota</taxon>
        <taxon>Actinomycetes</taxon>
        <taxon>Streptosporangiales</taxon>
        <taxon>Streptosporangiaceae</taxon>
        <taxon>Planobispora</taxon>
    </lineage>
</organism>
<keyword evidence="6" id="KW-1185">Reference proteome</keyword>
<evidence type="ECO:0000259" key="4">
    <source>
        <dbReference type="PROSITE" id="PS50949"/>
    </source>
</evidence>
<feature type="domain" description="HTH gntR-type" evidence="4">
    <location>
        <begin position="3"/>
        <end position="71"/>
    </location>
</feature>
<accession>A0A8J3SJV2</accession>
<dbReference type="GO" id="GO:0003677">
    <property type="term" value="F:DNA binding"/>
    <property type="evidence" value="ECO:0007669"/>
    <property type="project" value="UniProtKB-KW"/>
</dbReference>
<dbReference type="InterPro" id="IPR050679">
    <property type="entry name" value="Bact_HTH_transcr_reg"/>
</dbReference>
<dbReference type="GO" id="GO:0003700">
    <property type="term" value="F:DNA-binding transcription factor activity"/>
    <property type="evidence" value="ECO:0007669"/>
    <property type="project" value="InterPro"/>
</dbReference>
<dbReference type="Gene3D" id="3.40.1410.10">
    <property type="entry name" value="Chorismate lyase-like"/>
    <property type="match status" value="1"/>
</dbReference>
<sequence>MPEPAYVRIAGEYARRIRAGELPPGVQLPSYAEIAQQNGVSDIVVRKAIELLQSQGLVRSVRRRGIFVADRPNLVRVSPERQMESAERTFQNETDRDIRVERETEQIPATSELAEALGLAEGELITHVITRASEDGRPISISDTYHPVDVADVSGADFLEETVSDQLPTSLHAEWLRTTPGDLVKTVQQRFLSTDDRIIMISNVSYPRDRYDAFVFRMALK</sequence>
<keyword evidence="1" id="KW-0805">Transcription regulation</keyword>
<dbReference type="PANTHER" id="PTHR44846:SF17">
    <property type="entry name" value="GNTR-FAMILY TRANSCRIPTIONAL REGULATOR"/>
    <property type="match status" value="1"/>
</dbReference>
<dbReference type="InterPro" id="IPR028978">
    <property type="entry name" value="Chorismate_lyase_/UTRA_dom_sf"/>
</dbReference>
<dbReference type="EMBL" id="BOOJ01000036">
    <property type="protein sequence ID" value="GIH93921.1"/>
    <property type="molecule type" value="Genomic_DNA"/>
</dbReference>
<dbReference type="PROSITE" id="PS50949">
    <property type="entry name" value="HTH_GNTR"/>
    <property type="match status" value="1"/>
</dbReference>
<comment type="caution">
    <text evidence="5">The sequence shown here is derived from an EMBL/GenBank/DDBJ whole genome shotgun (WGS) entry which is preliminary data.</text>
</comment>
<evidence type="ECO:0000256" key="3">
    <source>
        <dbReference type="ARBA" id="ARBA00023163"/>
    </source>
</evidence>
<dbReference type="CDD" id="cd07377">
    <property type="entry name" value="WHTH_GntR"/>
    <property type="match status" value="1"/>
</dbReference>
<dbReference type="SUPFAM" id="SSF46785">
    <property type="entry name" value="Winged helix' DNA-binding domain"/>
    <property type="match status" value="1"/>
</dbReference>
<dbReference type="SUPFAM" id="SSF64288">
    <property type="entry name" value="Chorismate lyase-like"/>
    <property type="match status" value="1"/>
</dbReference>
<dbReference type="Pfam" id="PF07702">
    <property type="entry name" value="UTRA"/>
    <property type="match status" value="1"/>
</dbReference>
<dbReference type="RefSeq" id="WP_204066066.1">
    <property type="nucleotide sequence ID" value="NZ_BOOJ01000036.1"/>
</dbReference>
<dbReference type="GO" id="GO:0045892">
    <property type="term" value="P:negative regulation of DNA-templated transcription"/>
    <property type="evidence" value="ECO:0007669"/>
    <property type="project" value="TreeGrafter"/>
</dbReference>
<evidence type="ECO:0000256" key="2">
    <source>
        <dbReference type="ARBA" id="ARBA00023125"/>
    </source>
</evidence>